<comment type="subcellular location">
    <subcellularLocation>
        <location evidence="1">Membrane</location>
        <topology evidence="1">Multi-pass membrane protein</topology>
    </subcellularLocation>
</comment>
<dbReference type="OrthoDB" id="9780088at2"/>
<feature type="transmembrane region" description="Helical" evidence="6">
    <location>
        <begin position="234"/>
        <end position="254"/>
    </location>
</feature>
<dbReference type="InterPro" id="IPR001248">
    <property type="entry name" value="Pur-cyt_permease"/>
</dbReference>
<feature type="transmembrane region" description="Helical" evidence="6">
    <location>
        <begin position="317"/>
        <end position="337"/>
    </location>
</feature>
<gene>
    <name evidence="7" type="ORF">FE263_20215</name>
</gene>
<dbReference type="EMBL" id="VCDI01000011">
    <property type="protein sequence ID" value="TLU70698.1"/>
    <property type="molecule type" value="Genomic_DNA"/>
</dbReference>
<feature type="transmembrane region" description="Helical" evidence="6">
    <location>
        <begin position="459"/>
        <end position="481"/>
    </location>
</feature>
<evidence type="ECO:0000256" key="3">
    <source>
        <dbReference type="ARBA" id="ARBA00022692"/>
    </source>
</evidence>
<dbReference type="Gene3D" id="1.10.4160.10">
    <property type="entry name" value="Hydantoin permease"/>
    <property type="match status" value="1"/>
</dbReference>
<dbReference type="PANTHER" id="PTHR30618">
    <property type="entry name" value="NCS1 FAMILY PURINE/PYRIMIDINE TRANSPORTER"/>
    <property type="match status" value="1"/>
</dbReference>
<name>A0A5R9J900_9PROT</name>
<feature type="transmembrane region" description="Helical" evidence="6">
    <location>
        <begin position="76"/>
        <end position="94"/>
    </location>
</feature>
<feature type="transmembrane region" description="Helical" evidence="6">
    <location>
        <begin position="382"/>
        <end position="407"/>
    </location>
</feature>
<feature type="transmembrane region" description="Helical" evidence="6">
    <location>
        <begin position="274"/>
        <end position="297"/>
    </location>
</feature>
<protein>
    <submittedName>
        <fullName evidence="7">NCS1 family nucleobase:cation symporter-1</fullName>
    </submittedName>
</protein>
<dbReference type="AlphaFoldDB" id="A0A5R9J900"/>
<evidence type="ECO:0000256" key="1">
    <source>
        <dbReference type="ARBA" id="ARBA00004141"/>
    </source>
</evidence>
<keyword evidence="4 6" id="KW-1133">Transmembrane helix</keyword>
<reference evidence="7 8" key="1">
    <citation type="submission" date="2019-05" db="EMBL/GenBank/DDBJ databases">
        <authorList>
            <person name="Pankratov T."/>
            <person name="Grouzdev D."/>
        </authorList>
    </citation>
    <scope>NUCLEOTIDE SEQUENCE [LARGE SCALE GENOMIC DNA]</scope>
    <source>
        <strain evidence="7 8">KEBCLARHB70R</strain>
    </source>
</reference>
<dbReference type="PANTHER" id="PTHR30618:SF0">
    <property type="entry name" value="PURINE-URACIL PERMEASE NCS1"/>
    <property type="match status" value="1"/>
</dbReference>
<feature type="transmembrane region" description="Helical" evidence="6">
    <location>
        <begin position="358"/>
        <end position="376"/>
    </location>
</feature>
<dbReference type="Pfam" id="PF02133">
    <property type="entry name" value="Transp_cyt_pur"/>
    <property type="match status" value="1"/>
</dbReference>
<dbReference type="GO" id="GO:0015205">
    <property type="term" value="F:nucleobase transmembrane transporter activity"/>
    <property type="evidence" value="ECO:0007669"/>
    <property type="project" value="TreeGrafter"/>
</dbReference>
<dbReference type="RefSeq" id="WP_138327859.1">
    <property type="nucleotide sequence ID" value="NZ_VCDI01000011.1"/>
</dbReference>
<feature type="transmembrane region" description="Helical" evidence="6">
    <location>
        <begin position="166"/>
        <end position="183"/>
    </location>
</feature>
<evidence type="ECO:0000256" key="5">
    <source>
        <dbReference type="ARBA" id="ARBA00023136"/>
    </source>
</evidence>
<sequence>MAGASADPAYGLDFGTGAAAPDPGLYNEDLAPVPASRRDWSWVNMSTVWMGMVHNVVAYEAAAGLMALGLNAVQSLAAVAVAYVLLFLAMWFNARPGTRYGVPFCVLIRSSFGPRGAQIPVVLRGFCAIFWFAVQGYAGSMAIDAVLGTLFPAWAHLTTPILGMPLKGWLAVAMFWVLHAWIVSHGVHRIRNFELVAGPLVIVVGILATAWGLHVAHGPGPLFDQPSRLHGAHAWLTFAVGVTGMIGIWSTFAVNIPDLSRFVRSERDQVIGQLVGLPITAVVFTAMSVITTSATILKFGHPIWDPVALLLALHQPWVLLLGGATIIIATLSVNVAANIMPAAYDLVNLMPARLNFRSASLLVLGIGLLFAPWLWFKDADSIFKVLGAIGGLLGPVTGIMLADFYLVRRQHLAVAELYTYSGRYRATEGWNFTGIIAFLLGGTAALIGNVIPALSMLGAFSWFIGIIVGASAYATLAHLLAAPEPNASRRVAGDAA</sequence>
<comment type="similarity">
    <text evidence="2">Belongs to the purine-cytosine permease (2.A.39) family.</text>
</comment>
<feature type="transmembrane region" description="Helical" evidence="6">
    <location>
        <begin position="195"/>
        <end position="214"/>
    </location>
</feature>
<feature type="transmembrane region" description="Helical" evidence="6">
    <location>
        <begin position="428"/>
        <end position="447"/>
    </location>
</feature>
<comment type="caution">
    <text evidence="7">The sequence shown here is derived from an EMBL/GenBank/DDBJ whole genome shotgun (WGS) entry which is preliminary data.</text>
</comment>
<evidence type="ECO:0000256" key="2">
    <source>
        <dbReference type="ARBA" id="ARBA00008974"/>
    </source>
</evidence>
<feature type="transmembrane region" description="Helical" evidence="6">
    <location>
        <begin position="121"/>
        <end position="154"/>
    </location>
</feature>
<keyword evidence="8" id="KW-1185">Reference proteome</keyword>
<dbReference type="Proteomes" id="UP000305654">
    <property type="component" value="Unassembled WGS sequence"/>
</dbReference>
<dbReference type="GO" id="GO:0005886">
    <property type="term" value="C:plasma membrane"/>
    <property type="evidence" value="ECO:0007669"/>
    <property type="project" value="TreeGrafter"/>
</dbReference>
<dbReference type="CDD" id="cd11485">
    <property type="entry name" value="SLC-NCS1sbd_YbbW-like"/>
    <property type="match status" value="1"/>
</dbReference>
<organism evidence="7 8">
    <name type="scientific">Lichenicoccus roseus</name>
    <dbReference type="NCBI Taxonomy" id="2683649"/>
    <lineage>
        <taxon>Bacteria</taxon>
        <taxon>Pseudomonadati</taxon>
        <taxon>Pseudomonadota</taxon>
        <taxon>Alphaproteobacteria</taxon>
        <taxon>Acetobacterales</taxon>
        <taxon>Acetobacteraceae</taxon>
        <taxon>Lichenicoccus</taxon>
    </lineage>
</organism>
<evidence type="ECO:0000313" key="8">
    <source>
        <dbReference type="Proteomes" id="UP000305654"/>
    </source>
</evidence>
<keyword evidence="3 6" id="KW-0812">Transmembrane</keyword>
<evidence type="ECO:0000313" key="7">
    <source>
        <dbReference type="EMBL" id="TLU70698.1"/>
    </source>
</evidence>
<accession>A0A5R9J900</accession>
<proteinExistence type="inferred from homology"/>
<evidence type="ECO:0000256" key="6">
    <source>
        <dbReference type="SAM" id="Phobius"/>
    </source>
</evidence>
<dbReference type="InterPro" id="IPR045225">
    <property type="entry name" value="Uracil/uridine/allantoin_perm"/>
</dbReference>
<keyword evidence="5 6" id="KW-0472">Membrane</keyword>
<evidence type="ECO:0000256" key="4">
    <source>
        <dbReference type="ARBA" id="ARBA00022989"/>
    </source>
</evidence>